<dbReference type="InterPro" id="IPR038765">
    <property type="entry name" value="Papain-like_cys_pep_sf"/>
</dbReference>
<dbReference type="RefSeq" id="WP_091543671.1">
    <property type="nucleotide sequence ID" value="NZ_FONY01000012.1"/>
</dbReference>
<dbReference type="Pfam" id="PF01841">
    <property type="entry name" value="Transglut_core"/>
    <property type="match status" value="1"/>
</dbReference>
<dbReference type="SUPFAM" id="SSF54001">
    <property type="entry name" value="Cysteine proteinases"/>
    <property type="match status" value="1"/>
</dbReference>
<reference evidence="2 3" key="1">
    <citation type="submission" date="2016-10" db="EMBL/GenBank/DDBJ databases">
        <authorList>
            <person name="de Groot N.N."/>
        </authorList>
    </citation>
    <scope>NUCLEOTIDE SEQUENCE [LARGE SCALE GENOMIC DNA]</scope>
    <source>
        <strain>GEY</strain>
        <strain evidence="3">DSM 9560</strain>
    </source>
</reference>
<name>A0A1I2F253_9BACT</name>
<protein>
    <submittedName>
        <fullName evidence="2">Transglutaminase-like enzyme, putative cysteine protease</fullName>
    </submittedName>
</protein>
<dbReference type="InterPro" id="IPR013589">
    <property type="entry name" value="Bac_transglu_N"/>
</dbReference>
<sequence>MKYKITHHTHYKYHEKVNLAHNKAWMLPLEASFQYCLQKKIHITPVPSVYNEDYDFLGNLFSYFAIQYPHDEMNVIATHQVEVNRHYDLSSRLVWEETVNILQNSLVEQDLWAKQFALESPLVPILPEIKAYTLKSFTPSRPLLEATLHLTRRIFKDFKFVAGATNVATPLLNVFKHKKGVCQDFAHLAIACLRSIGLAAYYVSGYIETIAPEGKEKLVGADASHAWFAVYSPEIGWVDFDPTNNQLVNNQYITLAYGRDYADVPPLKGIIMSSGAQSMKVAVDVLRIE</sequence>
<evidence type="ECO:0000313" key="2">
    <source>
        <dbReference type="EMBL" id="SFE98927.1"/>
    </source>
</evidence>
<dbReference type="GO" id="GO:0008233">
    <property type="term" value="F:peptidase activity"/>
    <property type="evidence" value="ECO:0007669"/>
    <property type="project" value="UniProtKB-KW"/>
</dbReference>
<dbReference type="InterPro" id="IPR002931">
    <property type="entry name" value="Transglutaminase-like"/>
</dbReference>
<feature type="domain" description="Transglutaminase-like" evidence="1">
    <location>
        <begin position="174"/>
        <end position="244"/>
    </location>
</feature>
<dbReference type="Gene3D" id="3.10.620.30">
    <property type="match status" value="1"/>
</dbReference>
<dbReference type="OrthoDB" id="9804872at2"/>
<dbReference type="EMBL" id="FONY01000012">
    <property type="protein sequence ID" value="SFE98927.1"/>
    <property type="molecule type" value="Genomic_DNA"/>
</dbReference>
<evidence type="ECO:0000259" key="1">
    <source>
        <dbReference type="SMART" id="SM00460"/>
    </source>
</evidence>
<keyword evidence="3" id="KW-1185">Reference proteome</keyword>
<dbReference type="Pfam" id="PF08379">
    <property type="entry name" value="Bact_transglu_N"/>
    <property type="match status" value="1"/>
</dbReference>
<organism evidence="2 3">
    <name type="scientific">Thermoflexibacter ruber</name>
    <dbReference type="NCBI Taxonomy" id="1003"/>
    <lineage>
        <taxon>Bacteria</taxon>
        <taxon>Pseudomonadati</taxon>
        <taxon>Bacteroidota</taxon>
        <taxon>Cytophagia</taxon>
        <taxon>Cytophagales</taxon>
        <taxon>Thermoflexibacteraceae</taxon>
        <taxon>Thermoflexibacter</taxon>
    </lineage>
</organism>
<dbReference type="PANTHER" id="PTHR33490:SF7">
    <property type="entry name" value="BLR2979 PROTEIN"/>
    <property type="match status" value="1"/>
</dbReference>
<keyword evidence="2" id="KW-0378">Hydrolase</keyword>
<dbReference type="STRING" id="1003.SAMN04488541_101223"/>
<keyword evidence="2" id="KW-0645">Protease</keyword>
<evidence type="ECO:0000313" key="3">
    <source>
        <dbReference type="Proteomes" id="UP000199513"/>
    </source>
</evidence>
<dbReference type="Proteomes" id="UP000199513">
    <property type="component" value="Unassembled WGS sequence"/>
</dbReference>
<dbReference type="SMART" id="SM00460">
    <property type="entry name" value="TGc"/>
    <property type="match status" value="1"/>
</dbReference>
<gene>
    <name evidence="2" type="ORF">SAMN04488541_101223</name>
</gene>
<dbReference type="GO" id="GO:0006508">
    <property type="term" value="P:proteolysis"/>
    <property type="evidence" value="ECO:0007669"/>
    <property type="project" value="UniProtKB-KW"/>
</dbReference>
<dbReference type="PANTHER" id="PTHR33490">
    <property type="entry name" value="BLR5614 PROTEIN-RELATED"/>
    <property type="match status" value="1"/>
</dbReference>
<dbReference type="AlphaFoldDB" id="A0A1I2F253"/>
<accession>A0A1I2F253</accession>
<proteinExistence type="predicted"/>